<accession>V8CQG0</accession>
<dbReference type="EMBL" id="AZJH01000012">
    <property type="protein sequence ID" value="ETD28966.1"/>
    <property type="molecule type" value="Genomic_DNA"/>
</dbReference>
<sequence length="46" mass="5398">MHARIMSNNIFTESFLSDNYPTLLLLFVRMLPIILIVTNYQTPIKD</sequence>
<comment type="caution">
    <text evidence="2">The sequence shown here is derived from an EMBL/GenBank/DDBJ whole genome shotgun (WGS) entry which is preliminary data.</text>
</comment>
<feature type="transmembrane region" description="Helical" evidence="1">
    <location>
        <begin position="20"/>
        <end position="40"/>
    </location>
</feature>
<dbReference type="Proteomes" id="UP000018727">
    <property type="component" value="Unassembled WGS sequence"/>
</dbReference>
<keyword evidence="1" id="KW-1133">Transmembrane helix</keyword>
<reference evidence="2 3" key="1">
    <citation type="submission" date="2013-10" db="EMBL/GenBank/DDBJ databases">
        <title>The Genome Sequence of Prevotella nigrescens CC14M.</title>
        <authorList>
            <consortium name="The Broad Institute Genomics Platform"/>
            <person name="Earl A."/>
            <person name="Allen-Vercoe E."/>
            <person name="Daigneault M."/>
            <person name="Young S.K."/>
            <person name="Zeng Q."/>
            <person name="Gargeya S."/>
            <person name="Fitzgerald M."/>
            <person name="Abouelleil A."/>
            <person name="Alvarado L."/>
            <person name="Chapman S.B."/>
            <person name="Gainer-Dewar J."/>
            <person name="Goldberg J."/>
            <person name="Griggs A."/>
            <person name="Gujja S."/>
            <person name="Hansen M."/>
            <person name="Howarth C."/>
            <person name="Imamovic A."/>
            <person name="Ireland A."/>
            <person name="Larimer J."/>
            <person name="McCowan C."/>
            <person name="Murphy C."/>
            <person name="Pearson M."/>
            <person name="Poon T.W."/>
            <person name="Priest M."/>
            <person name="Roberts A."/>
            <person name="Saif S."/>
            <person name="Shea T."/>
            <person name="Sykes S."/>
            <person name="Wortman J."/>
            <person name="Nusbaum C."/>
            <person name="Birren B."/>
        </authorList>
    </citation>
    <scope>NUCLEOTIDE SEQUENCE [LARGE SCALE GENOMIC DNA]</scope>
    <source>
        <strain evidence="2 3">CC14M</strain>
    </source>
</reference>
<proteinExistence type="predicted"/>
<dbReference type="HOGENOM" id="CLU_3274604_0_0_10"/>
<keyword evidence="1" id="KW-0472">Membrane</keyword>
<organism evidence="2 3">
    <name type="scientific">Prevotella nigrescens CC14M</name>
    <dbReference type="NCBI Taxonomy" id="1073366"/>
    <lineage>
        <taxon>Bacteria</taxon>
        <taxon>Pseudomonadati</taxon>
        <taxon>Bacteroidota</taxon>
        <taxon>Bacteroidia</taxon>
        <taxon>Bacteroidales</taxon>
        <taxon>Prevotellaceae</taxon>
        <taxon>Prevotella</taxon>
    </lineage>
</organism>
<gene>
    <name evidence="2" type="ORF">HMPREF1173_01009</name>
</gene>
<evidence type="ECO:0000313" key="2">
    <source>
        <dbReference type="EMBL" id="ETD28966.1"/>
    </source>
</evidence>
<evidence type="ECO:0000313" key="3">
    <source>
        <dbReference type="Proteomes" id="UP000018727"/>
    </source>
</evidence>
<evidence type="ECO:0000256" key="1">
    <source>
        <dbReference type="SAM" id="Phobius"/>
    </source>
</evidence>
<protein>
    <submittedName>
        <fullName evidence="2">Uncharacterized protein</fullName>
    </submittedName>
</protein>
<dbReference type="AlphaFoldDB" id="V8CQG0"/>
<keyword evidence="3" id="KW-1185">Reference proteome</keyword>
<keyword evidence="1" id="KW-0812">Transmembrane</keyword>
<name>V8CQG0_9BACT</name>